<dbReference type="Proteomes" id="UP001164929">
    <property type="component" value="Chromosome 11"/>
</dbReference>
<proteinExistence type="predicted"/>
<dbReference type="AlphaFoldDB" id="A0AAD6M4W8"/>
<keyword evidence="2" id="KW-1185">Reference proteome</keyword>
<evidence type="ECO:0000313" key="2">
    <source>
        <dbReference type="Proteomes" id="UP001164929"/>
    </source>
</evidence>
<dbReference type="EMBL" id="JAQIZT010000011">
    <property type="protein sequence ID" value="KAJ6978886.1"/>
    <property type="molecule type" value="Genomic_DNA"/>
</dbReference>
<sequence length="94" mass="10742">MSCHRVEAKPSINKKLFQTCTSSQRIRYSILKRAMGWCHVGWSQVGRGSSNERKQCNGQSDTDHILGLNNFSGSSVGFSCLVRFMEEEVWQKDR</sequence>
<organism evidence="1 2">
    <name type="scientific">Populus alba x Populus x berolinensis</name>
    <dbReference type="NCBI Taxonomy" id="444605"/>
    <lineage>
        <taxon>Eukaryota</taxon>
        <taxon>Viridiplantae</taxon>
        <taxon>Streptophyta</taxon>
        <taxon>Embryophyta</taxon>
        <taxon>Tracheophyta</taxon>
        <taxon>Spermatophyta</taxon>
        <taxon>Magnoliopsida</taxon>
        <taxon>eudicotyledons</taxon>
        <taxon>Gunneridae</taxon>
        <taxon>Pentapetalae</taxon>
        <taxon>rosids</taxon>
        <taxon>fabids</taxon>
        <taxon>Malpighiales</taxon>
        <taxon>Salicaceae</taxon>
        <taxon>Saliceae</taxon>
        <taxon>Populus</taxon>
    </lineage>
</organism>
<reference evidence="1" key="1">
    <citation type="journal article" date="2023" name="Mol. Ecol. Resour.">
        <title>Chromosome-level genome assembly of a triploid poplar Populus alba 'Berolinensis'.</title>
        <authorList>
            <person name="Chen S."/>
            <person name="Yu Y."/>
            <person name="Wang X."/>
            <person name="Wang S."/>
            <person name="Zhang T."/>
            <person name="Zhou Y."/>
            <person name="He R."/>
            <person name="Meng N."/>
            <person name="Wang Y."/>
            <person name="Liu W."/>
            <person name="Liu Z."/>
            <person name="Liu J."/>
            <person name="Guo Q."/>
            <person name="Huang H."/>
            <person name="Sederoff R.R."/>
            <person name="Wang G."/>
            <person name="Qu G."/>
            <person name="Chen S."/>
        </authorList>
    </citation>
    <scope>NUCLEOTIDE SEQUENCE</scope>
    <source>
        <strain evidence="1">SC-2020</strain>
    </source>
</reference>
<accession>A0AAD6M4W8</accession>
<comment type="caution">
    <text evidence="1">The sequence shown here is derived from an EMBL/GenBank/DDBJ whole genome shotgun (WGS) entry which is preliminary data.</text>
</comment>
<evidence type="ECO:0000313" key="1">
    <source>
        <dbReference type="EMBL" id="KAJ6978886.1"/>
    </source>
</evidence>
<gene>
    <name evidence="1" type="ORF">NC653_027153</name>
</gene>
<name>A0AAD6M4W8_9ROSI</name>
<protein>
    <submittedName>
        <fullName evidence="1">Uncharacterized protein</fullName>
    </submittedName>
</protein>